<gene>
    <name evidence="2" type="ORF">FA09DRAFT_337586</name>
</gene>
<name>A0A316ZEK1_9BASI</name>
<feature type="compositionally biased region" description="Low complexity" evidence="1">
    <location>
        <begin position="72"/>
        <end position="90"/>
    </location>
</feature>
<feature type="region of interest" description="Disordered" evidence="1">
    <location>
        <begin position="1"/>
        <end position="20"/>
    </location>
</feature>
<protein>
    <submittedName>
        <fullName evidence="2">Uncharacterized protein</fullName>
    </submittedName>
</protein>
<accession>A0A316ZEK1</accession>
<keyword evidence="3" id="KW-1185">Reference proteome</keyword>
<dbReference type="RefSeq" id="XP_025599743.1">
    <property type="nucleotide sequence ID" value="XM_025744011.1"/>
</dbReference>
<evidence type="ECO:0000256" key="1">
    <source>
        <dbReference type="SAM" id="MobiDB-lite"/>
    </source>
</evidence>
<feature type="region of interest" description="Disordered" evidence="1">
    <location>
        <begin position="205"/>
        <end position="244"/>
    </location>
</feature>
<sequence length="336" mass="34822">MTTSMSRARPSLAHRAVSEMGSAHHVAAGAPLPQGGVAPRSPFLGLPPACDADMLQQHVASAAAEHKQRTPRLAASSSGRRGSNDAAASGSASCLAMRRLGGEAMAASAPRSSNMVRSFSLPVLTAVELQRQQEVLNMRHPPTAVNAIGTQPSWWTPEWAVPGAGPYAPAVVPRRESHSDLADGSVAMAPSASSMQRRGSAVHAVTLPLPPPTTGLGITKKRRSPLAAVGSAKPARSPRPSPLGAIDNRMAPLRERSLHLAVAKSPLRAAFATADENSAGDYFSTTHSSGSDSDDEALTPRAGSPMFLAAGKGDVDMLDIDFIHPDHLAPPPSLLA</sequence>
<organism evidence="2 3">
    <name type="scientific">Tilletiopsis washingtonensis</name>
    <dbReference type="NCBI Taxonomy" id="58919"/>
    <lineage>
        <taxon>Eukaryota</taxon>
        <taxon>Fungi</taxon>
        <taxon>Dikarya</taxon>
        <taxon>Basidiomycota</taxon>
        <taxon>Ustilaginomycotina</taxon>
        <taxon>Exobasidiomycetes</taxon>
        <taxon>Entylomatales</taxon>
        <taxon>Entylomatales incertae sedis</taxon>
        <taxon>Tilletiopsis</taxon>
    </lineage>
</organism>
<dbReference type="EMBL" id="KZ819288">
    <property type="protein sequence ID" value="PWN99464.1"/>
    <property type="molecule type" value="Genomic_DNA"/>
</dbReference>
<evidence type="ECO:0000313" key="3">
    <source>
        <dbReference type="Proteomes" id="UP000245946"/>
    </source>
</evidence>
<proteinExistence type="predicted"/>
<feature type="region of interest" description="Disordered" evidence="1">
    <location>
        <begin position="282"/>
        <end position="304"/>
    </location>
</feature>
<dbReference type="Proteomes" id="UP000245946">
    <property type="component" value="Unassembled WGS sequence"/>
</dbReference>
<dbReference type="GeneID" id="37271555"/>
<evidence type="ECO:0000313" key="2">
    <source>
        <dbReference type="EMBL" id="PWN99464.1"/>
    </source>
</evidence>
<feature type="region of interest" description="Disordered" evidence="1">
    <location>
        <begin position="60"/>
        <end position="90"/>
    </location>
</feature>
<dbReference type="AlphaFoldDB" id="A0A316ZEK1"/>
<reference evidence="2 3" key="1">
    <citation type="journal article" date="2018" name="Mol. Biol. Evol.">
        <title>Broad Genomic Sampling Reveals a Smut Pathogenic Ancestry of the Fungal Clade Ustilaginomycotina.</title>
        <authorList>
            <person name="Kijpornyongpan T."/>
            <person name="Mondo S.J."/>
            <person name="Barry K."/>
            <person name="Sandor L."/>
            <person name="Lee J."/>
            <person name="Lipzen A."/>
            <person name="Pangilinan J."/>
            <person name="LaButti K."/>
            <person name="Hainaut M."/>
            <person name="Henrissat B."/>
            <person name="Grigoriev I.V."/>
            <person name="Spatafora J.W."/>
            <person name="Aime M.C."/>
        </authorList>
    </citation>
    <scope>NUCLEOTIDE SEQUENCE [LARGE SCALE GENOMIC DNA]</scope>
    <source>
        <strain evidence="2 3">MCA 4186</strain>
    </source>
</reference>